<sequence>MAQADGSTVELASDDDLIEIDATPATRSRNNLAYLLNPLLPFSPTPFFDPLSRRSERRQAESNRQTAAGAGDTTVIDLTQEPEDVDAPSQQPAMPRSRMGSNPRRTQSQRASAPRLARSDSTTITPSAVIDLTVDSPEDRRQADMTNQLRARPPSHHHHHHHHHRQGDHLIGVQLSNSGLYYHGMMQTVRRIGGLLGSELFRDGFNSTFDFGGSFTPGEASPKPPMEETPSTRPGYTRDTCAKAEEGLEMVAICPACNEELAYDPAGPSVPSSTPGGRRKKKAAGEHHFWALKKCGHVYCADCFENRKPTKAQPDGVGFRGAGAKLPSSAPGDLTCAVEQCDTRVTAKTEWVGIFL</sequence>
<dbReference type="STRING" id="98403.A0A151GHM5"/>
<dbReference type="InParanoid" id="A0A151GHM5"/>
<evidence type="ECO:0000313" key="3">
    <source>
        <dbReference type="Proteomes" id="UP000076580"/>
    </source>
</evidence>
<reference evidence="2 3" key="1">
    <citation type="journal article" date="2016" name="Sci. Rep.">
        <title>Insights into Adaptations to a Near-Obligate Nematode Endoparasitic Lifestyle from the Finished Genome of Drechmeria coniospora.</title>
        <authorList>
            <person name="Zhang L."/>
            <person name="Zhou Z."/>
            <person name="Guo Q."/>
            <person name="Fokkens L."/>
            <person name="Miskei M."/>
            <person name="Pocsi I."/>
            <person name="Zhang W."/>
            <person name="Chen M."/>
            <person name="Wang L."/>
            <person name="Sun Y."/>
            <person name="Donzelli B.G."/>
            <person name="Gibson D.M."/>
            <person name="Nelson D.R."/>
            <person name="Luo J.G."/>
            <person name="Rep M."/>
            <person name="Liu H."/>
            <person name="Yang S."/>
            <person name="Wang J."/>
            <person name="Krasnoff S.B."/>
            <person name="Xu Y."/>
            <person name="Molnar I."/>
            <person name="Lin M."/>
        </authorList>
    </citation>
    <scope>NUCLEOTIDE SEQUENCE [LARGE SCALE GENOMIC DNA]</scope>
    <source>
        <strain evidence="2 3">ARSEF 6962</strain>
    </source>
</reference>
<accession>A0A151GHM5</accession>
<dbReference type="Proteomes" id="UP000076580">
    <property type="component" value="Chromosome 02"/>
</dbReference>
<keyword evidence="3" id="KW-1185">Reference proteome</keyword>
<dbReference type="GeneID" id="63716230"/>
<dbReference type="PANTHER" id="PTHR28042:SF1">
    <property type="entry name" value="E3 UBIQUITIN-PROTEIN LIGASE COMPLEX SLX5-SLX8 SUBUNIT SLX5"/>
    <property type="match status" value="1"/>
</dbReference>
<dbReference type="InterPro" id="IPR038886">
    <property type="entry name" value="E3_SLX5/Rfp1"/>
</dbReference>
<feature type="compositionally biased region" description="Polar residues" evidence="1">
    <location>
        <begin position="99"/>
        <end position="111"/>
    </location>
</feature>
<organism evidence="2 3">
    <name type="scientific">Drechmeria coniospora</name>
    <name type="common">Nematophagous fungus</name>
    <name type="synonym">Meria coniospora</name>
    <dbReference type="NCBI Taxonomy" id="98403"/>
    <lineage>
        <taxon>Eukaryota</taxon>
        <taxon>Fungi</taxon>
        <taxon>Dikarya</taxon>
        <taxon>Ascomycota</taxon>
        <taxon>Pezizomycotina</taxon>
        <taxon>Sordariomycetes</taxon>
        <taxon>Hypocreomycetidae</taxon>
        <taxon>Hypocreales</taxon>
        <taxon>Ophiocordycipitaceae</taxon>
        <taxon>Drechmeria</taxon>
    </lineage>
</organism>
<dbReference type="PANTHER" id="PTHR28042">
    <property type="entry name" value="E3 UBIQUITIN-PROTEIN LIGASE COMPLEX SLX5-SLX8 SUBUNIT SLX5"/>
    <property type="match status" value="1"/>
</dbReference>
<dbReference type="RefSeq" id="XP_040655938.1">
    <property type="nucleotide sequence ID" value="XM_040800905.1"/>
</dbReference>
<feature type="compositionally biased region" description="Basic and acidic residues" evidence="1">
    <location>
        <begin position="51"/>
        <end position="61"/>
    </location>
</feature>
<evidence type="ECO:0000256" key="1">
    <source>
        <dbReference type="SAM" id="MobiDB-lite"/>
    </source>
</evidence>
<gene>
    <name evidence="2" type="ORF">DCS_03587</name>
</gene>
<feature type="region of interest" description="Disordered" evidence="1">
    <location>
        <begin position="47"/>
        <end position="141"/>
    </location>
</feature>
<comment type="caution">
    <text evidence="2">The sequence shown here is derived from an EMBL/GenBank/DDBJ whole genome shotgun (WGS) entry which is preliminary data.</text>
</comment>
<dbReference type="OrthoDB" id="2398441at2759"/>
<protein>
    <submittedName>
        <fullName evidence="2">Cell cycle control protein</fullName>
    </submittedName>
</protein>
<name>A0A151GHM5_DRECN</name>
<dbReference type="GO" id="GO:0004842">
    <property type="term" value="F:ubiquitin-protein transferase activity"/>
    <property type="evidence" value="ECO:0007669"/>
    <property type="project" value="TreeGrafter"/>
</dbReference>
<dbReference type="AlphaFoldDB" id="A0A151GHM5"/>
<evidence type="ECO:0000313" key="2">
    <source>
        <dbReference type="EMBL" id="KYK56586.1"/>
    </source>
</evidence>
<dbReference type="GO" id="GO:0033768">
    <property type="term" value="C:SUMO-targeted ubiquitin ligase complex"/>
    <property type="evidence" value="ECO:0007669"/>
    <property type="project" value="TreeGrafter"/>
</dbReference>
<dbReference type="EMBL" id="LAYC01000002">
    <property type="protein sequence ID" value="KYK56586.1"/>
    <property type="molecule type" value="Genomic_DNA"/>
</dbReference>
<feature type="region of interest" description="Disordered" evidence="1">
    <location>
        <begin position="213"/>
        <end position="237"/>
    </location>
</feature>
<proteinExistence type="predicted"/>